<evidence type="ECO:0000256" key="2">
    <source>
        <dbReference type="ARBA" id="ARBA00006116"/>
    </source>
</evidence>
<dbReference type="InterPro" id="IPR036420">
    <property type="entry name" value="BRCT_dom_sf"/>
</dbReference>
<dbReference type="FunFam" id="3.40.50.10190:FF:000001">
    <property type="entry name" value="Replication factor C subunit 1"/>
    <property type="match status" value="1"/>
</dbReference>
<feature type="domain" description="BRCT" evidence="8">
    <location>
        <begin position="77"/>
        <end position="157"/>
    </location>
</feature>
<comment type="caution">
    <text evidence="9">The sequence shown here is derived from an EMBL/GenBank/DDBJ whole genome shotgun (WGS) entry which is preliminary data.</text>
</comment>
<dbReference type="AlphaFoldDB" id="A0A814YN58"/>
<accession>A0A814YN58</accession>
<dbReference type="PROSITE" id="PS50172">
    <property type="entry name" value="BRCT"/>
    <property type="match status" value="1"/>
</dbReference>
<dbReference type="Gene3D" id="3.40.50.10190">
    <property type="entry name" value="BRCT domain"/>
    <property type="match status" value="1"/>
</dbReference>
<dbReference type="Pfam" id="PF00533">
    <property type="entry name" value="BRCT"/>
    <property type="match status" value="1"/>
</dbReference>
<protein>
    <recommendedName>
        <fullName evidence="8">BRCT domain-containing protein</fullName>
    </recommendedName>
</protein>
<dbReference type="GO" id="GO:0006260">
    <property type="term" value="P:DNA replication"/>
    <property type="evidence" value="ECO:0007669"/>
    <property type="project" value="UniProtKB-KW"/>
</dbReference>
<evidence type="ECO:0000256" key="6">
    <source>
        <dbReference type="ARBA" id="ARBA00023242"/>
    </source>
</evidence>
<proteinExistence type="inferred from homology"/>
<keyword evidence="5" id="KW-0067">ATP-binding</keyword>
<evidence type="ECO:0000256" key="5">
    <source>
        <dbReference type="ARBA" id="ARBA00022840"/>
    </source>
</evidence>
<keyword evidence="4" id="KW-0547">Nucleotide-binding</keyword>
<dbReference type="SMART" id="SM00292">
    <property type="entry name" value="BRCT"/>
    <property type="match status" value="1"/>
</dbReference>
<evidence type="ECO:0000313" key="10">
    <source>
        <dbReference type="Proteomes" id="UP000663845"/>
    </source>
</evidence>
<dbReference type="GO" id="GO:0005634">
    <property type="term" value="C:nucleus"/>
    <property type="evidence" value="ECO:0007669"/>
    <property type="project" value="UniProtKB-SubCell"/>
</dbReference>
<dbReference type="SUPFAM" id="SSF52113">
    <property type="entry name" value="BRCT domain"/>
    <property type="match status" value="1"/>
</dbReference>
<reference evidence="9" key="1">
    <citation type="submission" date="2021-02" db="EMBL/GenBank/DDBJ databases">
        <authorList>
            <person name="Nowell W R."/>
        </authorList>
    </citation>
    <scope>NUCLEOTIDE SEQUENCE</scope>
</reference>
<keyword evidence="3" id="KW-0235">DNA replication</keyword>
<evidence type="ECO:0000256" key="1">
    <source>
        <dbReference type="ARBA" id="ARBA00004123"/>
    </source>
</evidence>
<organism evidence="9 10">
    <name type="scientific">Adineta steineri</name>
    <dbReference type="NCBI Taxonomy" id="433720"/>
    <lineage>
        <taxon>Eukaryota</taxon>
        <taxon>Metazoa</taxon>
        <taxon>Spiralia</taxon>
        <taxon>Gnathifera</taxon>
        <taxon>Rotifera</taxon>
        <taxon>Eurotatoria</taxon>
        <taxon>Bdelloidea</taxon>
        <taxon>Adinetida</taxon>
        <taxon>Adinetidae</taxon>
        <taxon>Adineta</taxon>
    </lineage>
</organism>
<comment type="subcellular location">
    <subcellularLocation>
        <location evidence="1">Nucleus</location>
    </subcellularLocation>
</comment>
<comment type="similarity">
    <text evidence="2">Belongs to the activator 1 large subunit family.</text>
</comment>
<dbReference type="InterPro" id="IPR001357">
    <property type="entry name" value="BRCT_dom"/>
</dbReference>
<sequence length="189" mass="20806">MPPKRKKRTLENDESSPSSKKTRFIDDDVIIESATMTATPTVKQLDPAERQRKALAYKSFLNRGGPDAPGSKDIPQGAEGCLKLLTFVIPGVLPSLERDECKRIIESYGGRVTTAVSGKTDYLVTGRDSGKTKIDKAEKLRIKIISEDDLLYMIRTRPGNKDTKPTTVIQSQKTTADKTSFVSISSSIN</sequence>
<evidence type="ECO:0000313" key="9">
    <source>
        <dbReference type="EMBL" id="CAF1230872.1"/>
    </source>
</evidence>
<keyword evidence="6" id="KW-0539">Nucleus</keyword>
<evidence type="ECO:0000259" key="8">
    <source>
        <dbReference type="PROSITE" id="PS50172"/>
    </source>
</evidence>
<dbReference type="GO" id="GO:0005524">
    <property type="term" value="F:ATP binding"/>
    <property type="evidence" value="ECO:0007669"/>
    <property type="project" value="UniProtKB-KW"/>
</dbReference>
<name>A0A814YN58_9BILA</name>
<gene>
    <name evidence="9" type="ORF">JYZ213_LOCUS28535</name>
</gene>
<feature type="region of interest" description="Disordered" evidence="7">
    <location>
        <begin position="1"/>
        <end position="22"/>
    </location>
</feature>
<evidence type="ECO:0000256" key="7">
    <source>
        <dbReference type="SAM" id="MobiDB-lite"/>
    </source>
</evidence>
<evidence type="ECO:0000256" key="4">
    <source>
        <dbReference type="ARBA" id="ARBA00022741"/>
    </source>
</evidence>
<dbReference type="EMBL" id="CAJNOG010000417">
    <property type="protein sequence ID" value="CAF1230872.1"/>
    <property type="molecule type" value="Genomic_DNA"/>
</dbReference>
<dbReference type="Proteomes" id="UP000663845">
    <property type="component" value="Unassembled WGS sequence"/>
</dbReference>
<evidence type="ECO:0000256" key="3">
    <source>
        <dbReference type="ARBA" id="ARBA00022705"/>
    </source>
</evidence>